<protein>
    <submittedName>
        <fullName evidence="2">Uncharacterized protein</fullName>
    </submittedName>
</protein>
<evidence type="ECO:0000313" key="2">
    <source>
        <dbReference type="EMBL" id="EOR99851.1"/>
    </source>
</evidence>
<proteinExistence type="predicted"/>
<gene>
    <name evidence="2" type="ORF">C799_01886</name>
</gene>
<dbReference type="HOGENOM" id="CLU_1222791_0_0_10"/>
<feature type="compositionally biased region" description="Basic and acidic residues" evidence="1">
    <location>
        <begin position="237"/>
        <end position="251"/>
    </location>
</feature>
<accession>R9H741</accession>
<evidence type="ECO:0000256" key="1">
    <source>
        <dbReference type="SAM" id="MobiDB-lite"/>
    </source>
</evidence>
<reference evidence="2 3" key="1">
    <citation type="submission" date="2013-04" db="EMBL/GenBank/DDBJ databases">
        <title>The Genome Sequence of Bacteroides thetaiotaomicron dnLKV9.</title>
        <authorList>
            <consortium name="The Broad Institute Genomics Platform"/>
            <consortium name="The Broad Institute Genome Sequencing Center for Infectious Disease"/>
            <person name="Earl A."/>
            <person name="Xavier R."/>
            <person name="Kuhn K."/>
            <person name="Stappenbeck T."/>
            <person name="Walker B."/>
            <person name="Young S."/>
            <person name="Zeng Q."/>
            <person name="Gargeya S."/>
            <person name="Fitzgerald M."/>
            <person name="Haas B."/>
            <person name="Abouelleil A."/>
            <person name="Allen A.W."/>
            <person name="Alvarado L."/>
            <person name="Arachchi H.M."/>
            <person name="Berlin A.M."/>
            <person name="Chapman S.B."/>
            <person name="Gainer-Dewar J."/>
            <person name="Goldberg J."/>
            <person name="Griggs A."/>
            <person name="Gujja S."/>
            <person name="Hansen M."/>
            <person name="Howarth C."/>
            <person name="Imamovic A."/>
            <person name="Ireland A."/>
            <person name="Larimer J."/>
            <person name="McCowan C."/>
            <person name="Murphy C."/>
            <person name="Pearson M."/>
            <person name="Poon T.W."/>
            <person name="Priest M."/>
            <person name="Roberts A."/>
            <person name="Saif S."/>
            <person name="Shea T."/>
            <person name="Sisk P."/>
            <person name="Sykes S."/>
            <person name="Wortman J."/>
            <person name="Nusbaum C."/>
            <person name="Birren B."/>
        </authorList>
    </citation>
    <scope>NUCLEOTIDE SEQUENCE [LARGE SCALE GENOMIC DNA]</scope>
    <source>
        <strain evidence="3">dnLKV9</strain>
    </source>
</reference>
<evidence type="ECO:0000313" key="3">
    <source>
        <dbReference type="Proteomes" id="UP000014207"/>
    </source>
</evidence>
<dbReference type="PATRIC" id="fig|1235785.3.peg.1882"/>
<sequence length="258" mass="30443">MKDETYTRWLTPKMWKEIKSSPVAVADMLDDLEHGNKFYTGVEIDKGVLLFSRDYKGNHQYGAFMEANIERRFFEPDFEGKSLTVYELRGWPSLMAGKINRCYDNYDSLLPMEKIPADAFLDKSALKSVTDKEEYDLSPTWENYARLTDNEKGLGLARSVDNYDRMTLLYIMDKGYPRDGLIDEYPDNFSFHEKFERIENKLLSRDRWDVYDEMQEKAKKLAGKLLYEHFPDTRQKEDAIPKMKVEKEIPKKSKGRKM</sequence>
<comment type="caution">
    <text evidence="2">The sequence shown here is derived from an EMBL/GenBank/DDBJ whole genome shotgun (WGS) entry which is preliminary data.</text>
</comment>
<organism evidence="2 3">
    <name type="scientific">Bacteroides thetaiotaomicron dnLKV9</name>
    <dbReference type="NCBI Taxonomy" id="1235785"/>
    <lineage>
        <taxon>Bacteria</taxon>
        <taxon>Pseudomonadati</taxon>
        <taxon>Bacteroidota</taxon>
        <taxon>Bacteroidia</taxon>
        <taxon>Bacteroidales</taxon>
        <taxon>Bacteroidaceae</taxon>
        <taxon>Bacteroides</taxon>
    </lineage>
</organism>
<feature type="region of interest" description="Disordered" evidence="1">
    <location>
        <begin position="237"/>
        <end position="258"/>
    </location>
</feature>
<dbReference type="Proteomes" id="UP000014207">
    <property type="component" value="Unassembled WGS sequence"/>
</dbReference>
<dbReference type="AlphaFoldDB" id="R9H741"/>
<name>R9H741_BACT4</name>
<dbReference type="EMBL" id="ASSM01000009">
    <property type="protein sequence ID" value="EOR99851.1"/>
    <property type="molecule type" value="Genomic_DNA"/>
</dbReference>
<dbReference type="InterPro" id="IPR046110">
    <property type="entry name" value="DUF6047"/>
</dbReference>
<dbReference type="Pfam" id="PF19513">
    <property type="entry name" value="DUF6047"/>
    <property type="match status" value="1"/>
</dbReference>